<evidence type="ECO:0000313" key="1">
    <source>
        <dbReference type="EMBL" id="QHT03561.1"/>
    </source>
</evidence>
<dbReference type="EMBL" id="MN739413">
    <property type="protein sequence ID" value="QHT03561.1"/>
    <property type="molecule type" value="Genomic_DNA"/>
</dbReference>
<sequence>MAKLDDQIVPKEGPAALIPWEAEATLQGTFKIKVNGTAPEDIEITDLVEELIEPLVVEAIFDMKIDFTSPEEHTKDSKGELIWPQNRAPLRVTFTDKDGRVLTLDGINRKGETDPAMMFNVCILPKLISVIGEAEYHVVGMNKHKEKTK</sequence>
<reference evidence="1" key="1">
    <citation type="journal article" date="2020" name="Nature">
        <title>Giant virus diversity and host interactions through global metagenomics.</title>
        <authorList>
            <person name="Schulz F."/>
            <person name="Roux S."/>
            <person name="Paez-Espino D."/>
            <person name="Jungbluth S."/>
            <person name="Walsh D.A."/>
            <person name="Denef V.J."/>
            <person name="McMahon K.D."/>
            <person name="Konstantinidis K.T."/>
            <person name="Eloe-Fadrosh E.A."/>
            <person name="Kyrpides N.C."/>
            <person name="Woyke T."/>
        </authorList>
    </citation>
    <scope>NUCLEOTIDE SEQUENCE</scope>
    <source>
        <strain evidence="1">GVMAG-M-3300021079-18</strain>
    </source>
</reference>
<name>A0A6C0CGJ4_9ZZZZ</name>
<proteinExistence type="predicted"/>
<accession>A0A6C0CGJ4</accession>
<dbReference type="AlphaFoldDB" id="A0A6C0CGJ4"/>
<protein>
    <submittedName>
        <fullName evidence="1">Uncharacterized protein</fullName>
    </submittedName>
</protein>
<organism evidence="1">
    <name type="scientific">viral metagenome</name>
    <dbReference type="NCBI Taxonomy" id="1070528"/>
    <lineage>
        <taxon>unclassified sequences</taxon>
        <taxon>metagenomes</taxon>
        <taxon>organismal metagenomes</taxon>
    </lineage>
</organism>